<sequence>MSMRKCFRDTILSREVFDQKLFHFTFRCLDLHTSDRQFQELVLKCLFESARAGIAACSYQQEQAIMGTAKLVQLIPDYADDHPMLQVLLGTLLRYLGHALCSYRASKWRSMPVSTLNSLQLPLLAQSLLHLMNVPESQVALRWETLDVASKILTWIAYYQSSAFSEPHCDNDPSVFVAFLLSPSPSIRCRGLLGLLNFHSPDYIRDARLCDPQIVNPIISDGNMDVVFKGPLQEVLPSFTTETVHQRYHNPTVKVDSDGSPFNVYDTALRVVEFELHGPQNVDETFDYPLTRLFGGHIKDITLPLIADLEAALRFHDQNFEADVLRLGMLNMIIRKLNTPKDRLEVLSSTLYAVHVARKHAAANGRRRWPHHCYFYYATISSQTDIRNNNIAMQAVLCEGDTHLYLLLMYESIINLFNLAVTYIALAPERDRVWEMGIGYLKDAEAGLASTLAALKPDTAEYHIMQLISSVIRLITRIPILGPCDLSTLLKELEPPATTLQSKKCWLFPEMYQAINDFISRHSSTSNGWSSIVNQMTNMESVTSENSKVASIYRIPPSTALFQRAFPAATRSERIRMDSCCAWCHEYSVGLKKCSRCEKVKYCGKGCQKAHWNKSHKSECISPEIPI</sequence>
<proteinExistence type="predicted"/>
<dbReference type="Pfam" id="PF01753">
    <property type="entry name" value="zf-MYND"/>
    <property type="match status" value="1"/>
</dbReference>
<dbReference type="Proteomes" id="UP000076798">
    <property type="component" value="Unassembled WGS sequence"/>
</dbReference>
<feature type="domain" description="MYND-type" evidence="5">
    <location>
        <begin position="581"/>
        <end position="620"/>
    </location>
</feature>
<evidence type="ECO:0000256" key="4">
    <source>
        <dbReference type="PROSITE-ProRule" id="PRU00134"/>
    </source>
</evidence>
<dbReference type="OrthoDB" id="9922773at2759"/>
<keyword evidence="1" id="KW-0479">Metal-binding</keyword>
<dbReference type="AlphaFoldDB" id="A0A166FNA0"/>
<protein>
    <recommendedName>
        <fullName evidence="5">MYND-type domain-containing protein</fullName>
    </recommendedName>
</protein>
<dbReference type="SUPFAM" id="SSF144232">
    <property type="entry name" value="HIT/MYND zinc finger-like"/>
    <property type="match status" value="1"/>
</dbReference>
<gene>
    <name evidence="6" type="ORF">SISSUDRAFT_412457</name>
</gene>
<dbReference type="EMBL" id="KV428027">
    <property type="protein sequence ID" value="KZT40838.1"/>
    <property type="molecule type" value="Genomic_DNA"/>
</dbReference>
<keyword evidence="3" id="KW-0862">Zinc</keyword>
<accession>A0A166FNA0</accession>
<dbReference type="STRING" id="1314776.A0A166FNA0"/>
<keyword evidence="7" id="KW-1185">Reference proteome</keyword>
<dbReference type="GO" id="GO:0008270">
    <property type="term" value="F:zinc ion binding"/>
    <property type="evidence" value="ECO:0007669"/>
    <property type="project" value="UniProtKB-KW"/>
</dbReference>
<organism evidence="6 7">
    <name type="scientific">Sistotremastrum suecicum HHB10207 ss-3</name>
    <dbReference type="NCBI Taxonomy" id="1314776"/>
    <lineage>
        <taxon>Eukaryota</taxon>
        <taxon>Fungi</taxon>
        <taxon>Dikarya</taxon>
        <taxon>Basidiomycota</taxon>
        <taxon>Agaricomycotina</taxon>
        <taxon>Agaricomycetes</taxon>
        <taxon>Sistotremastrales</taxon>
        <taxon>Sistotremastraceae</taxon>
        <taxon>Sistotremastrum</taxon>
    </lineage>
</organism>
<evidence type="ECO:0000256" key="3">
    <source>
        <dbReference type="ARBA" id="ARBA00022833"/>
    </source>
</evidence>
<reference evidence="6 7" key="1">
    <citation type="journal article" date="2016" name="Mol. Biol. Evol.">
        <title>Comparative Genomics of Early-Diverging Mushroom-Forming Fungi Provides Insights into the Origins of Lignocellulose Decay Capabilities.</title>
        <authorList>
            <person name="Nagy L.G."/>
            <person name="Riley R."/>
            <person name="Tritt A."/>
            <person name="Adam C."/>
            <person name="Daum C."/>
            <person name="Floudas D."/>
            <person name="Sun H."/>
            <person name="Yadav J.S."/>
            <person name="Pangilinan J."/>
            <person name="Larsson K.H."/>
            <person name="Matsuura K."/>
            <person name="Barry K."/>
            <person name="Labutti K."/>
            <person name="Kuo R."/>
            <person name="Ohm R.A."/>
            <person name="Bhattacharya S.S."/>
            <person name="Shirouzu T."/>
            <person name="Yoshinaga Y."/>
            <person name="Martin F.M."/>
            <person name="Grigoriev I.V."/>
            <person name="Hibbett D.S."/>
        </authorList>
    </citation>
    <scope>NUCLEOTIDE SEQUENCE [LARGE SCALE GENOMIC DNA]</scope>
    <source>
        <strain evidence="6 7">HHB10207 ss-3</strain>
    </source>
</reference>
<dbReference type="PROSITE" id="PS50865">
    <property type="entry name" value="ZF_MYND_2"/>
    <property type="match status" value="1"/>
</dbReference>
<evidence type="ECO:0000256" key="2">
    <source>
        <dbReference type="ARBA" id="ARBA00022771"/>
    </source>
</evidence>
<evidence type="ECO:0000259" key="5">
    <source>
        <dbReference type="PROSITE" id="PS50865"/>
    </source>
</evidence>
<dbReference type="Gene3D" id="6.10.140.2220">
    <property type="match status" value="1"/>
</dbReference>
<dbReference type="InterPro" id="IPR002893">
    <property type="entry name" value="Znf_MYND"/>
</dbReference>
<keyword evidence="2 4" id="KW-0863">Zinc-finger</keyword>
<evidence type="ECO:0000313" key="6">
    <source>
        <dbReference type="EMBL" id="KZT40838.1"/>
    </source>
</evidence>
<evidence type="ECO:0000313" key="7">
    <source>
        <dbReference type="Proteomes" id="UP000076798"/>
    </source>
</evidence>
<name>A0A166FNA0_9AGAM</name>
<evidence type="ECO:0000256" key="1">
    <source>
        <dbReference type="ARBA" id="ARBA00022723"/>
    </source>
</evidence>